<dbReference type="Proteomes" id="UP000531561">
    <property type="component" value="Unassembled WGS sequence"/>
</dbReference>
<keyword evidence="2" id="KW-1185">Reference proteome</keyword>
<comment type="caution">
    <text evidence="1">The sequence shown here is derived from an EMBL/GenBank/DDBJ whole genome shotgun (WGS) entry which is preliminary data.</text>
</comment>
<reference evidence="1 2" key="1">
    <citation type="journal article" date="2020" name="Phytopathology">
        <title>A high-quality genome resource of Botrytis fragariae, a new and rapidly spreading fungal pathogen causing strawberry gray mold in the U.S.A.</title>
        <authorList>
            <person name="Wu Y."/>
            <person name="Saski C.A."/>
            <person name="Schnabel G."/>
            <person name="Xiao S."/>
            <person name="Hu M."/>
        </authorList>
    </citation>
    <scope>NUCLEOTIDE SEQUENCE [LARGE SCALE GENOMIC DNA]</scope>
    <source>
        <strain evidence="1 2">BVB16</strain>
    </source>
</reference>
<organism evidence="1 2">
    <name type="scientific">Botrytis fragariae</name>
    <dbReference type="NCBI Taxonomy" id="1964551"/>
    <lineage>
        <taxon>Eukaryota</taxon>
        <taxon>Fungi</taxon>
        <taxon>Dikarya</taxon>
        <taxon>Ascomycota</taxon>
        <taxon>Pezizomycotina</taxon>
        <taxon>Leotiomycetes</taxon>
        <taxon>Helotiales</taxon>
        <taxon>Sclerotiniaceae</taxon>
        <taxon>Botrytis</taxon>
    </lineage>
</organism>
<evidence type="ECO:0000313" key="1">
    <source>
        <dbReference type="EMBL" id="KAF5868633.1"/>
    </source>
</evidence>
<dbReference type="EMBL" id="JABFCT010000021">
    <property type="protein sequence ID" value="KAF5868633.1"/>
    <property type="molecule type" value="Genomic_DNA"/>
</dbReference>
<dbReference type="RefSeq" id="XP_037187582.1">
    <property type="nucleotide sequence ID" value="XM_037342598.1"/>
</dbReference>
<evidence type="ECO:0000313" key="2">
    <source>
        <dbReference type="Proteomes" id="UP000531561"/>
    </source>
</evidence>
<gene>
    <name evidence="1" type="ORF">Bfra_012281</name>
</gene>
<dbReference type="GeneID" id="59266290"/>
<name>A0A8H6AJX6_9HELO</name>
<dbReference type="AlphaFoldDB" id="A0A8H6AJX6"/>
<accession>A0A8H6AJX6</accession>
<sequence length="69" mass="8075">MLILANFSKKPGACYLQMIDYLLESFDHVQIDRSCMICTTNAIPKPHNNNFPIHCVVHPLLVPRRRIYY</sequence>
<protein>
    <submittedName>
        <fullName evidence="1">Uncharacterized protein</fullName>
    </submittedName>
</protein>
<dbReference type="OrthoDB" id="10432816at2759"/>
<proteinExistence type="predicted"/>